<name>A0A3S5BQ90_9PLAT</name>
<accession>A0A3S5BQ90</accession>
<evidence type="ECO:0000313" key="1">
    <source>
        <dbReference type="EMBL" id="VEL34275.1"/>
    </source>
</evidence>
<dbReference type="EMBL" id="CAAALY010247324">
    <property type="protein sequence ID" value="VEL34275.1"/>
    <property type="molecule type" value="Genomic_DNA"/>
</dbReference>
<reference evidence="1" key="1">
    <citation type="submission" date="2018-11" db="EMBL/GenBank/DDBJ databases">
        <authorList>
            <consortium name="Pathogen Informatics"/>
        </authorList>
    </citation>
    <scope>NUCLEOTIDE SEQUENCE</scope>
</reference>
<organism evidence="1 2">
    <name type="scientific">Protopolystoma xenopodis</name>
    <dbReference type="NCBI Taxonomy" id="117903"/>
    <lineage>
        <taxon>Eukaryota</taxon>
        <taxon>Metazoa</taxon>
        <taxon>Spiralia</taxon>
        <taxon>Lophotrochozoa</taxon>
        <taxon>Platyhelminthes</taxon>
        <taxon>Monogenea</taxon>
        <taxon>Polyopisthocotylea</taxon>
        <taxon>Polystomatidea</taxon>
        <taxon>Polystomatidae</taxon>
        <taxon>Protopolystoma</taxon>
    </lineage>
</organism>
<evidence type="ECO:0000313" key="2">
    <source>
        <dbReference type="Proteomes" id="UP000784294"/>
    </source>
</evidence>
<dbReference type="OrthoDB" id="343783at2759"/>
<dbReference type="AlphaFoldDB" id="A0A3S5BQ90"/>
<protein>
    <submittedName>
        <fullName evidence="1">Uncharacterized protein</fullName>
    </submittedName>
</protein>
<proteinExistence type="predicted"/>
<comment type="caution">
    <text evidence="1">The sequence shown here is derived from an EMBL/GenBank/DDBJ whole genome shotgun (WGS) entry which is preliminary data.</text>
</comment>
<gene>
    <name evidence="1" type="ORF">PXEA_LOCUS27715</name>
</gene>
<sequence length="212" mass="23771">MDLSNHKDVVKLALNMQMHNVDMQTKLFSLLADKLPTSPSGDLLEKTLMMQKRLKAFLLLNGSNPNAWSSWPSFSMANLQHEFMQRLFSDNKGSVDFVSDPCDAFLLWHMFKADLERCITPSTISRLTSLLSRRPLTLRICIPFNQPASGALPGSGTGIGFCLLSDLDRHEADRMVASEAALHRWLRGDLLPGLLRQAPEALVTVFHLAVYF</sequence>
<dbReference type="Proteomes" id="UP000784294">
    <property type="component" value="Unassembled WGS sequence"/>
</dbReference>
<keyword evidence="2" id="KW-1185">Reference proteome</keyword>